<organism evidence="11 12">
    <name type="scientific">Thermobacillus xylanilyticus</name>
    <dbReference type="NCBI Taxonomy" id="76633"/>
    <lineage>
        <taxon>Bacteria</taxon>
        <taxon>Bacillati</taxon>
        <taxon>Bacillota</taxon>
        <taxon>Bacilli</taxon>
        <taxon>Bacillales</taxon>
        <taxon>Paenibacillaceae</taxon>
        <taxon>Thermobacillus</taxon>
    </lineage>
</organism>
<dbReference type="CDD" id="cd17536">
    <property type="entry name" value="REC_YesN-like"/>
    <property type="match status" value="1"/>
</dbReference>
<keyword evidence="4" id="KW-0902">Two-component regulatory system</keyword>
<accession>A0ABM8V291</accession>
<feature type="domain" description="Response regulatory" evidence="10">
    <location>
        <begin position="3"/>
        <end position="120"/>
    </location>
</feature>
<dbReference type="PROSITE" id="PS00041">
    <property type="entry name" value="HTH_ARAC_FAMILY_1"/>
    <property type="match status" value="1"/>
</dbReference>
<keyword evidence="5" id="KW-0805">Transcription regulation</keyword>
<protein>
    <submittedName>
        <fullName evidence="11">Chemotaxis response regulator Che-Y like domain</fullName>
        <ecNumber evidence="11">3.1.1.61</ecNumber>
    </submittedName>
</protein>
<sequence>MIELLLVDDEPYIIDSLNATIPWESLGISEVCAASSGIEALRLLEERPIDILVTDIRMPEMDGLELIEQVNARWPNVRCLLLTGYSDFEYAKRAIRLQAFDYILKPVNDEEFMRSIAGAVDSLRDEWAEAEQLHRMRYRLNSDRSIISGDLIRGLALGRPWPRRRLEDRLREYGIPLEPGGMALLMLVTLGRPFADYDAESLSLIEYAVGNIAEEVFAPGFRVWHGKAPHDGVMLLAAPRDGTAAGEAGLPVKAQLEPLAREFHRQVRHYLKGDISIVISPWFVFPDELAGAYRAALTELFRHREDGGGQILFQEEAPHDPAAVTTLESLYRPPTLIQLLESRNWRAAADKIGEVFDSLERMSATREHLYEAFLSIASAYLYLAHKRGVLFHRIDRSGLDPLLDPPLLLAADKVRAWALDTLDSLRRQLTENERDIKSRIVRQVQEMVMAETGDISVRSIAERVYLHPVYLSKLFKSETGESLGDYIIRVKMERARWLLAHTNRKIYEITAELGYQNPQYFSKMFKKHFGMTPLEYRER</sequence>
<dbReference type="InterPro" id="IPR001789">
    <property type="entry name" value="Sig_transdc_resp-reg_receiver"/>
</dbReference>
<dbReference type="SUPFAM" id="SSF52172">
    <property type="entry name" value="CheY-like"/>
    <property type="match status" value="1"/>
</dbReference>
<dbReference type="EC" id="3.1.1.61" evidence="11"/>
<dbReference type="PRINTS" id="PR00032">
    <property type="entry name" value="HTHARAC"/>
</dbReference>
<dbReference type="SMART" id="SM00342">
    <property type="entry name" value="HTH_ARAC"/>
    <property type="match status" value="1"/>
</dbReference>
<dbReference type="Pfam" id="PF12833">
    <property type="entry name" value="HTH_18"/>
    <property type="match status" value="1"/>
</dbReference>
<dbReference type="Gene3D" id="3.40.50.2300">
    <property type="match status" value="1"/>
</dbReference>
<dbReference type="Pfam" id="PF00072">
    <property type="entry name" value="Response_reg"/>
    <property type="match status" value="1"/>
</dbReference>
<evidence type="ECO:0000256" key="2">
    <source>
        <dbReference type="ARBA" id="ARBA00022490"/>
    </source>
</evidence>
<dbReference type="EMBL" id="CAJRAY010000026">
    <property type="protein sequence ID" value="CAG5082677.1"/>
    <property type="molecule type" value="Genomic_DNA"/>
</dbReference>
<gene>
    <name evidence="11" type="primary">txxe1322-yesN17</name>
    <name evidence="11" type="ORF">TXXE_06235</name>
</gene>
<dbReference type="GO" id="GO:0008984">
    <property type="term" value="F:protein-glutamate methylesterase activity"/>
    <property type="evidence" value="ECO:0007669"/>
    <property type="project" value="UniProtKB-EC"/>
</dbReference>
<feature type="domain" description="HTH araC/xylS-type" evidence="9">
    <location>
        <begin position="438"/>
        <end position="539"/>
    </location>
</feature>
<dbReference type="InterPro" id="IPR020449">
    <property type="entry name" value="Tscrpt_reg_AraC-type_HTH"/>
</dbReference>
<dbReference type="PROSITE" id="PS50110">
    <property type="entry name" value="RESPONSE_REGULATORY"/>
    <property type="match status" value="1"/>
</dbReference>
<keyword evidence="12" id="KW-1185">Reference proteome</keyword>
<evidence type="ECO:0000256" key="6">
    <source>
        <dbReference type="ARBA" id="ARBA00023125"/>
    </source>
</evidence>
<dbReference type="InterPro" id="IPR018062">
    <property type="entry name" value="HTH_AraC-typ_CS"/>
</dbReference>
<comment type="caution">
    <text evidence="11">The sequence shown here is derived from an EMBL/GenBank/DDBJ whole genome shotgun (WGS) entry which is preliminary data.</text>
</comment>
<evidence type="ECO:0000256" key="5">
    <source>
        <dbReference type="ARBA" id="ARBA00023015"/>
    </source>
</evidence>
<dbReference type="InterPro" id="IPR018060">
    <property type="entry name" value="HTH_AraC"/>
</dbReference>
<dbReference type="PANTHER" id="PTHR42713:SF3">
    <property type="entry name" value="TRANSCRIPTIONAL REGULATORY PROTEIN HPTR"/>
    <property type="match status" value="1"/>
</dbReference>
<evidence type="ECO:0000259" key="9">
    <source>
        <dbReference type="PROSITE" id="PS01124"/>
    </source>
</evidence>
<name>A0ABM8V291_THEXY</name>
<dbReference type="RefSeq" id="WP_213483887.1">
    <property type="nucleotide sequence ID" value="NZ_CAJRAY010000026.1"/>
</dbReference>
<evidence type="ECO:0000313" key="11">
    <source>
        <dbReference type="EMBL" id="CAG5082677.1"/>
    </source>
</evidence>
<evidence type="ECO:0000256" key="4">
    <source>
        <dbReference type="ARBA" id="ARBA00023012"/>
    </source>
</evidence>
<evidence type="ECO:0000256" key="1">
    <source>
        <dbReference type="ARBA" id="ARBA00004496"/>
    </source>
</evidence>
<keyword evidence="2" id="KW-0963">Cytoplasm</keyword>
<evidence type="ECO:0000256" key="7">
    <source>
        <dbReference type="ARBA" id="ARBA00023163"/>
    </source>
</evidence>
<feature type="modified residue" description="4-aspartylphosphate" evidence="8">
    <location>
        <position position="55"/>
    </location>
</feature>
<proteinExistence type="predicted"/>
<dbReference type="SUPFAM" id="SSF46689">
    <property type="entry name" value="Homeodomain-like"/>
    <property type="match status" value="1"/>
</dbReference>
<evidence type="ECO:0000259" key="10">
    <source>
        <dbReference type="PROSITE" id="PS50110"/>
    </source>
</evidence>
<dbReference type="PROSITE" id="PS01124">
    <property type="entry name" value="HTH_ARAC_FAMILY_2"/>
    <property type="match status" value="1"/>
</dbReference>
<keyword evidence="6" id="KW-0238">DNA-binding</keyword>
<reference evidence="11 12" key="1">
    <citation type="submission" date="2021-04" db="EMBL/GenBank/DDBJ databases">
        <authorList>
            <person name="Rakotoarivonina H."/>
        </authorList>
    </citation>
    <scope>NUCLEOTIDE SEQUENCE [LARGE SCALE GENOMIC DNA]</scope>
    <source>
        <strain evidence="11 12">XE</strain>
    </source>
</reference>
<dbReference type="InterPro" id="IPR009057">
    <property type="entry name" value="Homeodomain-like_sf"/>
</dbReference>
<dbReference type="InterPro" id="IPR051552">
    <property type="entry name" value="HptR"/>
</dbReference>
<keyword evidence="7" id="KW-0804">Transcription</keyword>
<dbReference type="SMART" id="SM00448">
    <property type="entry name" value="REC"/>
    <property type="match status" value="1"/>
</dbReference>
<evidence type="ECO:0000256" key="8">
    <source>
        <dbReference type="PROSITE-ProRule" id="PRU00169"/>
    </source>
</evidence>
<keyword evidence="3 8" id="KW-0597">Phosphoprotein</keyword>
<dbReference type="Proteomes" id="UP000681526">
    <property type="component" value="Unassembled WGS sequence"/>
</dbReference>
<keyword evidence="11" id="KW-0378">Hydrolase</keyword>
<comment type="subcellular location">
    <subcellularLocation>
        <location evidence="1">Cytoplasm</location>
    </subcellularLocation>
</comment>
<dbReference type="PANTHER" id="PTHR42713">
    <property type="entry name" value="HISTIDINE KINASE-RELATED"/>
    <property type="match status" value="1"/>
</dbReference>
<dbReference type="InterPro" id="IPR011006">
    <property type="entry name" value="CheY-like_superfamily"/>
</dbReference>
<evidence type="ECO:0000256" key="3">
    <source>
        <dbReference type="ARBA" id="ARBA00022553"/>
    </source>
</evidence>
<evidence type="ECO:0000313" key="12">
    <source>
        <dbReference type="Proteomes" id="UP000681526"/>
    </source>
</evidence>
<dbReference type="Gene3D" id="1.10.10.60">
    <property type="entry name" value="Homeodomain-like"/>
    <property type="match status" value="2"/>
</dbReference>